<evidence type="ECO:0000313" key="3">
    <source>
        <dbReference type="Proteomes" id="UP000436141"/>
    </source>
</evidence>
<gene>
    <name evidence="1" type="ORF">GP965_06670</name>
    <name evidence="2" type="ORF">GRW05_15505</name>
</gene>
<reference evidence="1 4" key="2">
    <citation type="submission" date="2019-12" db="EMBL/GenBank/DDBJ databases">
        <title>Enteriobacteria Tanzani isolates_8377-8380.</title>
        <authorList>
            <person name="Subbiah M."/>
            <person name="Call D."/>
        </authorList>
    </citation>
    <scope>NUCLEOTIDE SEQUENCE [LARGE SCALE GENOMIC DNA]</scope>
    <source>
        <strain evidence="1 4">8378wH8</strain>
    </source>
</reference>
<protein>
    <submittedName>
        <fullName evidence="2">Transcriptional regulator</fullName>
    </submittedName>
</protein>
<accession>A0A6D0F3R4</accession>
<evidence type="ECO:0000313" key="4">
    <source>
        <dbReference type="Proteomes" id="UP000462410"/>
    </source>
</evidence>
<proteinExistence type="predicted"/>
<reference evidence="2 3" key="1">
    <citation type="submission" date="2019-12" db="EMBL/GenBank/DDBJ databases">
        <title>Enteriobacteria Tanzani isolates_10434.</title>
        <authorList>
            <person name="Subbiah M."/>
            <person name="Call D."/>
        </authorList>
    </citation>
    <scope>NUCLEOTIDE SEQUENCE [LARGE SCALE GENOMIC DNA]</scope>
    <source>
        <strain evidence="2 3">10434wD1</strain>
    </source>
</reference>
<dbReference type="AlphaFoldDB" id="A0A6D0F3R4"/>
<dbReference type="EMBL" id="WTRC01000056">
    <property type="protein sequence ID" value="MWT20611.1"/>
    <property type="molecule type" value="Genomic_DNA"/>
</dbReference>
<name>A0A6D0F3R4_ECOLX</name>
<evidence type="ECO:0000313" key="1">
    <source>
        <dbReference type="EMBL" id="MWT20611.1"/>
    </source>
</evidence>
<sequence length="44" mass="4641">ASVLTPRERMGSIGAERLLARIRGESVTPKMLDLGFTLSPGGSI</sequence>
<dbReference type="Proteomes" id="UP000462410">
    <property type="component" value="Unassembled WGS sequence"/>
</dbReference>
<dbReference type="Proteomes" id="UP000436141">
    <property type="component" value="Unassembled WGS sequence"/>
</dbReference>
<dbReference type="EMBL" id="WUIY01000089">
    <property type="protein sequence ID" value="MXI75640.1"/>
    <property type="molecule type" value="Genomic_DNA"/>
</dbReference>
<feature type="non-terminal residue" evidence="2">
    <location>
        <position position="1"/>
    </location>
</feature>
<evidence type="ECO:0000313" key="2">
    <source>
        <dbReference type="EMBL" id="MXI75640.1"/>
    </source>
</evidence>
<comment type="caution">
    <text evidence="2">The sequence shown here is derived from an EMBL/GenBank/DDBJ whole genome shotgun (WGS) entry which is preliminary data.</text>
</comment>
<organism evidence="2 3">
    <name type="scientific">Escherichia coli</name>
    <dbReference type="NCBI Taxonomy" id="562"/>
    <lineage>
        <taxon>Bacteria</taxon>
        <taxon>Pseudomonadati</taxon>
        <taxon>Pseudomonadota</taxon>
        <taxon>Gammaproteobacteria</taxon>
        <taxon>Enterobacterales</taxon>
        <taxon>Enterobacteriaceae</taxon>
        <taxon>Escherichia</taxon>
    </lineage>
</organism>